<sequence length="166" mass="19434">MQTEFYLKYNAEISQPSSVASILARYGSKMKFASTNFVQQSDVFHSGDQKSFLNKSDYINYLTQERNVPCLEKNINFEEFIRSIDDGYVFLCCWNEVISNINEDDAFNENYDGELQYFDELLNDQKTCLFVDQDLMLNPIFPNQCRICQIKNGKICVEDLLNRYQA</sequence>
<dbReference type="InterPro" id="IPR056073">
    <property type="entry name" value="DUF7656"/>
</dbReference>
<evidence type="ECO:0000259" key="1">
    <source>
        <dbReference type="Pfam" id="PF24676"/>
    </source>
</evidence>
<dbReference type="WBParaSite" id="ACRNAN_scaffold14435.g32379.t1">
    <property type="protein sequence ID" value="ACRNAN_scaffold14435.g32379.t1"/>
    <property type="gene ID" value="ACRNAN_scaffold14435.g32379"/>
</dbReference>
<evidence type="ECO:0000313" key="2">
    <source>
        <dbReference type="Proteomes" id="UP000887540"/>
    </source>
</evidence>
<keyword evidence="2" id="KW-1185">Reference proteome</keyword>
<dbReference type="Proteomes" id="UP000887540">
    <property type="component" value="Unplaced"/>
</dbReference>
<accession>A0A914CTI9</accession>
<reference evidence="3" key="1">
    <citation type="submission" date="2022-11" db="UniProtKB">
        <authorList>
            <consortium name="WormBaseParasite"/>
        </authorList>
    </citation>
    <scope>IDENTIFICATION</scope>
</reference>
<organism evidence="2 3">
    <name type="scientific">Acrobeloides nanus</name>
    <dbReference type="NCBI Taxonomy" id="290746"/>
    <lineage>
        <taxon>Eukaryota</taxon>
        <taxon>Metazoa</taxon>
        <taxon>Ecdysozoa</taxon>
        <taxon>Nematoda</taxon>
        <taxon>Chromadorea</taxon>
        <taxon>Rhabditida</taxon>
        <taxon>Tylenchina</taxon>
        <taxon>Cephalobomorpha</taxon>
        <taxon>Cephaloboidea</taxon>
        <taxon>Cephalobidae</taxon>
        <taxon>Acrobeloides</taxon>
    </lineage>
</organism>
<name>A0A914CTI9_9BILA</name>
<dbReference type="Pfam" id="PF24676">
    <property type="entry name" value="DUF7656"/>
    <property type="match status" value="1"/>
</dbReference>
<protein>
    <recommendedName>
        <fullName evidence="1">DUF7656 domain-containing protein</fullName>
    </recommendedName>
</protein>
<feature type="domain" description="DUF7656" evidence="1">
    <location>
        <begin position="77"/>
        <end position="165"/>
    </location>
</feature>
<evidence type="ECO:0000313" key="3">
    <source>
        <dbReference type="WBParaSite" id="ACRNAN_scaffold14435.g32379.t1"/>
    </source>
</evidence>
<proteinExistence type="predicted"/>
<dbReference type="AlphaFoldDB" id="A0A914CTI9"/>